<proteinExistence type="predicted"/>
<feature type="compositionally biased region" description="Polar residues" evidence="1">
    <location>
        <begin position="178"/>
        <end position="188"/>
    </location>
</feature>
<comment type="caution">
    <text evidence="2">The sequence shown here is derived from an EMBL/GenBank/DDBJ whole genome shotgun (WGS) entry which is preliminary data.</text>
</comment>
<keyword evidence="3" id="KW-1185">Reference proteome</keyword>
<name>A0AA35U1J7_GEOBA</name>
<feature type="region of interest" description="Disordered" evidence="1">
    <location>
        <begin position="399"/>
        <end position="428"/>
    </location>
</feature>
<evidence type="ECO:0000313" key="2">
    <source>
        <dbReference type="EMBL" id="CAI8057007.1"/>
    </source>
</evidence>
<feature type="compositionally biased region" description="Polar residues" evidence="1">
    <location>
        <begin position="82"/>
        <end position="95"/>
    </location>
</feature>
<dbReference type="AlphaFoldDB" id="A0AA35U1J7"/>
<feature type="region of interest" description="Disordered" evidence="1">
    <location>
        <begin position="308"/>
        <end position="341"/>
    </location>
</feature>
<reference evidence="2" key="1">
    <citation type="submission" date="2023-03" db="EMBL/GenBank/DDBJ databases">
        <authorList>
            <person name="Steffen K."/>
            <person name="Cardenas P."/>
        </authorList>
    </citation>
    <scope>NUCLEOTIDE SEQUENCE</scope>
</reference>
<organism evidence="2 3">
    <name type="scientific">Geodia barretti</name>
    <name type="common">Barrett's horny sponge</name>
    <dbReference type="NCBI Taxonomy" id="519541"/>
    <lineage>
        <taxon>Eukaryota</taxon>
        <taxon>Metazoa</taxon>
        <taxon>Porifera</taxon>
        <taxon>Demospongiae</taxon>
        <taxon>Heteroscleromorpha</taxon>
        <taxon>Tetractinellida</taxon>
        <taxon>Astrophorina</taxon>
        <taxon>Geodiidae</taxon>
        <taxon>Geodia</taxon>
    </lineage>
</organism>
<accession>A0AA35U1J7</accession>
<sequence length="478" mass="50362">MLYSVPISTAVTVYYITYPYFLSSLSFSQPARKRHKSAHAALSPPPISSLSTPSHNPSFLPLPRSPTHSRPVIVPNEKSIRKTNANITTGNSRESSLLGATLRPNNSAVGQSLLSAKWTGSAAATSPPSLSFSSSPSLLSSASSAAGANLASLKFTAPPPRAPPTSRSPDHSKHFATPPNSGTGSGLNFSPKFHAENRSPLATSGGKVKSQHARTHFTRRHDDQDTGTAPVAMVPPVGLKTDKQLSFPFAQNLILPATTTTVVSMTTTSKSLPNFSFSTPKPVTSSSTPTNTTLLARSNIPSFQFSTPTPAKPHTLTPPTGHLSPPTEFKATPTEPQVPPLKNESVADILKRPDYQALTNRSTSEERNIVADGSAPTAPPQPCLFPSTAVTLTTTPSFNSTSGASAAKSPSSSLPSTSSFSTFTGTSSKQLPSLPLLSVSTLGWECGHVPRTEPHLSRLLCCLRSCQTSYKPVSQTCV</sequence>
<gene>
    <name evidence="2" type="ORF">GBAR_LOCUS31051</name>
</gene>
<feature type="region of interest" description="Disordered" evidence="1">
    <location>
        <begin position="36"/>
        <end position="98"/>
    </location>
</feature>
<dbReference type="Proteomes" id="UP001174909">
    <property type="component" value="Unassembled WGS sequence"/>
</dbReference>
<feature type="compositionally biased region" description="Low complexity" evidence="1">
    <location>
        <begin position="400"/>
        <end position="428"/>
    </location>
</feature>
<protein>
    <submittedName>
        <fullName evidence="2">Uncharacterized protein</fullName>
    </submittedName>
</protein>
<dbReference type="EMBL" id="CASHTH010004417">
    <property type="protein sequence ID" value="CAI8057007.1"/>
    <property type="molecule type" value="Genomic_DNA"/>
</dbReference>
<feature type="region of interest" description="Disordered" evidence="1">
    <location>
        <begin position="356"/>
        <end position="386"/>
    </location>
</feature>
<feature type="region of interest" description="Disordered" evidence="1">
    <location>
        <begin position="154"/>
        <end position="229"/>
    </location>
</feature>
<evidence type="ECO:0000256" key="1">
    <source>
        <dbReference type="SAM" id="MobiDB-lite"/>
    </source>
</evidence>
<feature type="compositionally biased region" description="Basic residues" evidence="1">
    <location>
        <begin position="209"/>
        <end position="219"/>
    </location>
</feature>
<evidence type="ECO:0000313" key="3">
    <source>
        <dbReference type="Proteomes" id="UP001174909"/>
    </source>
</evidence>